<gene>
    <name evidence="2" type="ORF">GBAR_LOCUS9346</name>
</gene>
<feature type="domain" description="UGSC-like" evidence="1">
    <location>
        <begin position="16"/>
        <end position="104"/>
    </location>
</feature>
<evidence type="ECO:0000259" key="1">
    <source>
        <dbReference type="Pfam" id="PF24696"/>
    </source>
</evidence>
<dbReference type="InterPro" id="IPR057767">
    <property type="entry name" value="UGSC-like_dom"/>
</dbReference>
<dbReference type="EMBL" id="CASHTH010001412">
    <property type="protein sequence ID" value="CAI8014997.1"/>
    <property type="molecule type" value="Genomic_DNA"/>
</dbReference>
<sequence>MQTQLSSVVDVGRVSYLNPTGYVDLANRTLNGRLDSVAGKVAGLLDNGNDTSSFFFQSLAEILETDYGVAKVVLQTKFTSTRPAEPNIISQMGAESDFLIAGVAL</sequence>
<dbReference type="AlphaFoldDB" id="A0AA35WIH8"/>
<evidence type="ECO:0000313" key="3">
    <source>
        <dbReference type="Proteomes" id="UP001174909"/>
    </source>
</evidence>
<accession>A0AA35WIH8</accession>
<protein>
    <recommendedName>
        <fullName evidence="1">UGSC-like domain-containing protein</fullName>
    </recommendedName>
</protein>
<name>A0AA35WIH8_GEOBA</name>
<evidence type="ECO:0000313" key="2">
    <source>
        <dbReference type="EMBL" id="CAI8014997.1"/>
    </source>
</evidence>
<dbReference type="Pfam" id="PF24696">
    <property type="entry name" value="UGSC"/>
    <property type="match status" value="1"/>
</dbReference>
<proteinExistence type="predicted"/>
<keyword evidence="3" id="KW-1185">Reference proteome</keyword>
<reference evidence="2" key="1">
    <citation type="submission" date="2023-03" db="EMBL/GenBank/DDBJ databases">
        <authorList>
            <person name="Steffen K."/>
            <person name="Cardenas P."/>
        </authorList>
    </citation>
    <scope>NUCLEOTIDE SEQUENCE</scope>
</reference>
<organism evidence="2 3">
    <name type="scientific">Geodia barretti</name>
    <name type="common">Barrett's horny sponge</name>
    <dbReference type="NCBI Taxonomy" id="519541"/>
    <lineage>
        <taxon>Eukaryota</taxon>
        <taxon>Metazoa</taxon>
        <taxon>Porifera</taxon>
        <taxon>Demospongiae</taxon>
        <taxon>Heteroscleromorpha</taxon>
        <taxon>Tetractinellida</taxon>
        <taxon>Astrophorina</taxon>
        <taxon>Geodiidae</taxon>
        <taxon>Geodia</taxon>
    </lineage>
</organism>
<dbReference type="Proteomes" id="UP001174909">
    <property type="component" value="Unassembled WGS sequence"/>
</dbReference>
<comment type="caution">
    <text evidence="2">The sequence shown here is derived from an EMBL/GenBank/DDBJ whole genome shotgun (WGS) entry which is preliminary data.</text>
</comment>